<name>A0A934TTU5_9BURK</name>
<comment type="caution">
    <text evidence="1">The sequence shown here is derived from an EMBL/GenBank/DDBJ whole genome shotgun (WGS) entry which is preliminary data.</text>
</comment>
<evidence type="ECO:0000313" key="1">
    <source>
        <dbReference type="EMBL" id="MBK6006667.1"/>
    </source>
</evidence>
<accession>A0A934TTU5</accession>
<protein>
    <recommendedName>
        <fullName evidence="3">Aminoglycoside phosphotransferase domain-containing protein</fullName>
    </recommendedName>
</protein>
<dbReference type="RefSeq" id="WP_201170594.1">
    <property type="nucleotide sequence ID" value="NZ_JAEPWM010000004.1"/>
</dbReference>
<reference evidence="1" key="2">
    <citation type="submission" date="2021-01" db="EMBL/GenBank/DDBJ databases">
        <authorList>
            <person name="Kang M."/>
        </authorList>
    </citation>
    <scope>NUCLEOTIDE SEQUENCE</scope>
    <source>
        <strain evidence="1">KACC 17527</strain>
    </source>
</reference>
<dbReference type="Proteomes" id="UP000630528">
    <property type="component" value="Unassembled WGS sequence"/>
</dbReference>
<keyword evidence="2" id="KW-1185">Reference proteome</keyword>
<dbReference type="EMBL" id="JAEPWM010000004">
    <property type="protein sequence ID" value="MBK6006667.1"/>
    <property type="molecule type" value="Genomic_DNA"/>
</dbReference>
<gene>
    <name evidence="1" type="ORF">JJB11_11245</name>
</gene>
<reference evidence="1" key="1">
    <citation type="journal article" date="2012" name="J. Microbiol. Biotechnol.">
        <title>Ramlibacter ginsenosidimutans sp. nov., with ginsenoside-converting activity.</title>
        <authorList>
            <person name="Wang L."/>
            <person name="An D.S."/>
            <person name="Kim S.G."/>
            <person name="Jin F.X."/>
            <person name="Kim S.C."/>
            <person name="Lee S.T."/>
            <person name="Im W.T."/>
        </authorList>
    </citation>
    <scope>NUCLEOTIDE SEQUENCE</scope>
    <source>
        <strain evidence="1">KACC 17527</strain>
    </source>
</reference>
<evidence type="ECO:0000313" key="2">
    <source>
        <dbReference type="Proteomes" id="UP000630528"/>
    </source>
</evidence>
<dbReference type="SUPFAM" id="SSF56112">
    <property type="entry name" value="Protein kinase-like (PK-like)"/>
    <property type="match status" value="1"/>
</dbReference>
<evidence type="ECO:0008006" key="3">
    <source>
        <dbReference type="Google" id="ProtNLM"/>
    </source>
</evidence>
<organism evidence="1 2">
    <name type="scientific">Ramlibacter ginsenosidimutans</name>
    <dbReference type="NCBI Taxonomy" id="502333"/>
    <lineage>
        <taxon>Bacteria</taxon>
        <taxon>Pseudomonadati</taxon>
        <taxon>Pseudomonadota</taxon>
        <taxon>Betaproteobacteria</taxon>
        <taxon>Burkholderiales</taxon>
        <taxon>Comamonadaceae</taxon>
        <taxon>Ramlibacter</taxon>
    </lineage>
</organism>
<proteinExistence type="predicted"/>
<dbReference type="InterPro" id="IPR011009">
    <property type="entry name" value="Kinase-like_dom_sf"/>
</dbReference>
<dbReference type="AlphaFoldDB" id="A0A934TTU5"/>
<sequence>MFDHPVFTAALSDVGSLGIRVLATSAPGARVYGVVGGRSNARWWLIPLESGRVAESGLALFQPLLPSARKMKAAATLLSRLGLQGLWARKRVYVQDFPDFSRFFGATSLSFAFFTGTDSPHRKVAIQVMDRSGRVLGFAKVTRDPKVAALLRYEAQMLREVAGLDLREGFVPHVLFSGEMGGSEVLLTDTLKTRATRTTIDLGPQHRAFLQEIASRTRAAPVSSWELADVLEARVGTLLNRVPTDWQTRFSKAIETLRSEECPPLSRCFAQGDFTPWNTFLAGGRLYVFDWEYADRVQLAGSDVVHFVMNQPRVKALPPAAKLAAAEQVLAEEWTGIVRSCHRSVLISYVLGQVLLQVERAVGTLTGWDGEHEQARMLSHLVGPLH</sequence>